<comment type="caution">
    <text evidence="5">The sequence shown here is derived from an EMBL/GenBank/DDBJ whole genome shotgun (WGS) entry which is preliminary data.</text>
</comment>
<feature type="region of interest" description="Disordered" evidence="4">
    <location>
        <begin position="35"/>
        <end position="82"/>
    </location>
</feature>
<keyword evidence="6" id="KW-1185">Reference proteome</keyword>
<dbReference type="PANTHER" id="PTHR44186">
    <property type="match status" value="1"/>
</dbReference>
<accession>A0A4Z0PEV3</accession>
<evidence type="ECO:0000313" key="5">
    <source>
        <dbReference type="EMBL" id="TGE13105.1"/>
    </source>
</evidence>
<feature type="repeat" description="TPR" evidence="3">
    <location>
        <begin position="216"/>
        <end position="249"/>
    </location>
</feature>
<dbReference type="EMBL" id="SRLD01000057">
    <property type="protein sequence ID" value="TGE13105.1"/>
    <property type="molecule type" value="Genomic_DNA"/>
</dbReference>
<dbReference type="InterPro" id="IPR011990">
    <property type="entry name" value="TPR-like_helical_dom_sf"/>
</dbReference>
<sequence length="297" mass="32298">MASRTSSHQLLVLAAALALVAGLFLLPKGIVKPKEGKKELSQEAARTANRDNGAAAPSTSSVDGAAPNGATPEQPHMTVAPEQRREIGTLLAKYMAERDPNAKLRLATDLAVKYKAVEKFDSAGYYYEQVAQARPGEQAWQRAADAYYEAFSFATTEERAKQLGVKTREMYERVLKNNPENLDAKTNLGMAYMAGDNPVQGVTLLREVLAADPKNEKAIYNLGILSLRSNQNDKAVERFRELTVVNPDNANGQFYLGVSLALTGAKEDARKAFTKAKSLSTDAGFTASVDEQLQKLN</sequence>
<evidence type="ECO:0000256" key="1">
    <source>
        <dbReference type="ARBA" id="ARBA00022737"/>
    </source>
</evidence>
<organism evidence="5 6">
    <name type="scientific">Hymenobacter elongatus</name>
    <dbReference type="NCBI Taxonomy" id="877208"/>
    <lineage>
        <taxon>Bacteria</taxon>
        <taxon>Pseudomonadati</taxon>
        <taxon>Bacteroidota</taxon>
        <taxon>Cytophagia</taxon>
        <taxon>Cytophagales</taxon>
        <taxon>Hymenobacteraceae</taxon>
        <taxon>Hymenobacter</taxon>
    </lineage>
</organism>
<dbReference type="PANTHER" id="PTHR44186:SF1">
    <property type="entry name" value="BARDET-BIEDL SYNDROME 4 PROTEIN"/>
    <property type="match status" value="1"/>
</dbReference>
<keyword evidence="1" id="KW-0677">Repeat</keyword>
<dbReference type="InterPro" id="IPR019734">
    <property type="entry name" value="TPR_rpt"/>
</dbReference>
<dbReference type="SMART" id="SM00028">
    <property type="entry name" value="TPR"/>
    <property type="match status" value="3"/>
</dbReference>
<reference evidence="5 6" key="1">
    <citation type="submission" date="2019-04" db="EMBL/GenBank/DDBJ databases">
        <authorList>
            <person name="Feng G."/>
            <person name="Zhang J."/>
            <person name="Zhu H."/>
        </authorList>
    </citation>
    <scope>NUCLEOTIDE SEQUENCE [LARGE SCALE GENOMIC DNA]</scope>
    <source>
        <strain evidence="5 6">JCM 17223</strain>
    </source>
</reference>
<evidence type="ECO:0000256" key="2">
    <source>
        <dbReference type="ARBA" id="ARBA00022803"/>
    </source>
</evidence>
<dbReference type="OrthoDB" id="1490552at2"/>
<dbReference type="Pfam" id="PF13432">
    <property type="entry name" value="TPR_16"/>
    <property type="match status" value="2"/>
</dbReference>
<dbReference type="Gene3D" id="1.25.40.10">
    <property type="entry name" value="Tetratricopeptide repeat domain"/>
    <property type="match status" value="1"/>
</dbReference>
<dbReference type="AlphaFoldDB" id="A0A4Z0PEV3"/>
<proteinExistence type="predicted"/>
<dbReference type="SUPFAM" id="SSF48452">
    <property type="entry name" value="TPR-like"/>
    <property type="match status" value="1"/>
</dbReference>
<evidence type="ECO:0000256" key="4">
    <source>
        <dbReference type="SAM" id="MobiDB-lite"/>
    </source>
</evidence>
<evidence type="ECO:0000256" key="3">
    <source>
        <dbReference type="PROSITE-ProRule" id="PRU00339"/>
    </source>
</evidence>
<protein>
    <submittedName>
        <fullName evidence="5">Tetratricopeptide repeat protein</fullName>
    </submittedName>
</protein>
<dbReference type="PROSITE" id="PS50005">
    <property type="entry name" value="TPR"/>
    <property type="match status" value="1"/>
</dbReference>
<keyword evidence="2 3" id="KW-0802">TPR repeat</keyword>
<dbReference type="Proteomes" id="UP000297739">
    <property type="component" value="Unassembled WGS sequence"/>
</dbReference>
<gene>
    <name evidence="5" type="ORF">E5J99_19540</name>
</gene>
<evidence type="ECO:0000313" key="6">
    <source>
        <dbReference type="Proteomes" id="UP000297739"/>
    </source>
</evidence>
<name>A0A4Z0PEV3_9BACT</name>